<proteinExistence type="predicted"/>
<keyword evidence="1" id="KW-0812">Transmembrane</keyword>
<keyword evidence="3" id="KW-1185">Reference proteome</keyword>
<comment type="caution">
    <text evidence="2">The sequence shown here is derived from an EMBL/GenBank/DDBJ whole genome shotgun (WGS) entry which is preliminary data.</text>
</comment>
<dbReference type="STRING" id="662479.C440_10523"/>
<name>M0IDY1_9EURY</name>
<accession>M0IDY1</accession>
<organism evidence="2 3">
    <name type="scientific">Haloferax mucosum ATCC BAA-1512</name>
    <dbReference type="NCBI Taxonomy" id="662479"/>
    <lineage>
        <taxon>Archaea</taxon>
        <taxon>Methanobacteriati</taxon>
        <taxon>Methanobacteriota</taxon>
        <taxon>Stenosarchaea group</taxon>
        <taxon>Halobacteria</taxon>
        <taxon>Halobacteriales</taxon>
        <taxon>Haloferacaceae</taxon>
        <taxon>Haloferax</taxon>
    </lineage>
</organism>
<evidence type="ECO:0008006" key="4">
    <source>
        <dbReference type="Google" id="ProtNLM"/>
    </source>
</evidence>
<gene>
    <name evidence="2" type="ORF">C440_10523</name>
</gene>
<evidence type="ECO:0000313" key="2">
    <source>
        <dbReference type="EMBL" id="ELZ94048.1"/>
    </source>
</evidence>
<keyword evidence="1" id="KW-0472">Membrane</keyword>
<dbReference type="PATRIC" id="fig|662479.7.peg.2131"/>
<dbReference type="EMBL" id="AOLN01000013">
    <property type="protein sequence ID" value="ELZ94048.1"/>
    <property type="molecule type" value="Genomic_DNA"/>
</dbReference>
<evidence type="ECO:0000256" key="1">
    <source>
        <dbReference type="SAM" id="Phobius"/>
    </source>
</evidence>
<reference evidence="2 3" key="1">
    <citation type="journal article" date="2014" name="PLoS Genet.">
        <title>Phylogenetically driven sequencing of extremely halophilic archaea reveals strategies for static and dynamic osmo-response.</title>
        <authorList>
            <person name="Becker E.A."/>
            <person name="Seitzer P.M."/>
            <person name="Tritt A."/>
            <person name="Larsen D."/>
            <person name="Krusor M."/>
            <person name="Yao A.I."/>
            <person name="Wu D."/>
            <person name="Madern D."/>
            <person name="Eisen J.A."/>
            <person name="Darling A.E."/>
            <person name="Facciotti M.T."/>
        </authorList>
    </citation>
    <scope>NUCLEOTIDE SEQUENCE [LARGE SCALE GENOMIC DNA]</scope>
    <source>
        <strain evidence="2 3">ATCC BAA-1512</strain>
    </source>
</reference>
<feature type="transmembrane region" description="Helical" evidence="1">
    <location>
        <begin position="29"/>
        <end position="46"/>
    </location>
</feature>
<dbReference type="AlphaFoldDB" id="M0IDY1"/>
<dbReference type="RefSeq" id="WP_008320405.1">
    <property type="nucleotide sequence ID" value="NZ_AOLN01000013.1"/>
</dbReference>
<dbReference type="Proteomes" id="UP000011550">
    <property type="component" value="Unassembled WGS sequence"/>
</dbReference>
<evidence type="ECO:0000313" key="3">
    <source>
        <dbReference type="Proteomes" id="UP000011550"/>
    </source>
</evidence>
<keyword evidence="1" id="KW-1133">Transmembrane helix</keyword>
<sequence length="138" mass="15027">MGTRSGSAVSAPATQSGDLRFWTVAAARSPRVLAFVTLIVVSLGLLPLYESIWWWDIAMHSSCSAVLVAWSFRFRYSPSPALVLLLGVSVGWEVVEASTPHFVLMAGDRVDTAGDIVSNTSGWVAATLLRRWVRYLDA</sequence>
<protein>
    <recommendedName>
        <fullName evidence="4">VanZ-like domain-containing protein</fullName>
    </recommendedName>
</protein>
<dbReference type="OrthoDB" id="282716at2157"/>